<reference evidence="2" key="1">
    <citation type="submission" date="2021-01" db="EMBL/GenBank/DDBJ databases">
        <authorList>
            <person name="Corre E."/>
            <person name="Pelletier E."/>
            <person name="Niang G."/>
            <person name="Scheremetjew M."/>
            <person name="Finn R."/>
            <person name="Kale V."/>
            <person name="Holt S."/>
            <person name="Cochrane G."/>
            <person name="Meng A."/>
            <person name="Brown T."/>
            <person name="Cohen L."/>
        </authorList>
    </citation>
    <scope>NUCLEOTIDE SEQUENCE</scope>
    <source>
        <strain evidence="2">CCMP645</strain>
    </source>
</reference>
<dbReference type="EMBL" id="HBIZ01024502">
    <property type="protein sequence ID" value="CAE0762894.1"/>
    <property type="molecule type" value="Transcribed_RNA"/>
</dbReference>
<proteinExistence type="predicted"/>
<organism evidence="2">
    <name type="scientific">Chrysotila carterae</name>
    <name type="common">Marine alga</name>
    <name type="synonym">Syracosphaera carterae</name>
    <dbReference type="NCBI Taxonomy" id="13221"/>
    <lineage>
        <taxon>Eukaryota</taxon>
        <taxon>Haptista</taxon>
        <taxon>Haptophyta</taxon>
        <taxon>Prymnesiophyceae</taxon>
        <taxon>Isochrysidales</taxon>
        <taxon>Isochrysidaceae</taxon>
        <taxon>Chrysotila</taxon>
    </lineage>
</organism>
<dbReference type="AlphaFoldDB" id="A0A7S4BF71"/>
<feature type="region of interest" description="Disordered" evidence="1">
    <location>
        <begin position="168"/>
        <end position="225"/>
    </location>
</feature>
<evidence type="ECO:0008006" key="3">
    <source>
        <dbReference type="Google" id="ProtNLM"/>
    </source>
</evidence>
<feature type="compositionally biased region" description="Low complexity" evidence="1">
    <location>
        <begin position="181"/>
        <end position="199"/>
    </location>
</feature>
<protein>
    <recommendedName>
        <fullName evidence="3">SAM domain-containing protein</fullName>
    </recommendedName>
</protein>
<accession>A0A7S4BF71</accession>
<feature type="compositionally biased region" description="Low complexity" evidence="1">
    <location>
        <begin position="206"/>
        <end position="225"/>
    </location>
</feature>
<gene>
    <name evidence="2" type="ORF">PCAR00345_LOCUS15506</name>
</gene>
<sequence>MGSAPASAPLGANGHACGACHDLAHGAYVASAHAAATPPGGLAMPNSFDRFSAASADAGADAAGKVAAAIAAESAARSAHEASLNALSAAALSQSDSDAALHLARQRASDARAALERAKLQCAAAEDHERQAEMAAEEAKASHRALEAALAEAAQKLEACAAEVESARAAEEREAQKRQQQESQRQQEQQQAEAQQQAQWHCSSLAKAAPPARAHAASLESSLSPAPPCASLLGGGGAPLPAVDGHAELSRLLSSLSLERLMPMLQANDIDSVSSLRLLTDADYKVRRVDQSARSLRAVRAHAHGTLPEALCHVRSTVLWPSQMHGIFISVLLKSHVHVCTLKYARHPSPSFVCRFALSPKPCPALFMCTPRPQLSVAPFLLAEDRALIR</sequence>
<evidence type="ECO:0000256" key="1">
    <source>
        <dbReference type="SAM" id="MobiDB-lite"/>
    </source>
</evidence>
<name>A0A7S4BF71_CHRCT</name>
<evidence type="ECO:0000313" key="2">
    <source>
        <dbReference type="EMBL" id="CAE0762894.1"/>
    </source>
</evidence>
<feature type="compositionally biased region" description="Basic and acidic residues" evidence="1">
    <location>
        <begin position="168"/>
        <end position="180"/>
    </location>
</feature>